<dbReference type="Proteomes" id="UP000194137">
    <property type="component" value="Chromosome"/>
</dbReference>
<dbReference type="InterPro" id="IPR050397">
    <property type="entry name" value="Env_Response_Regulators"/>
</dbReference>
<feature type="domain" description="HTH crp-type" evidence="6">
    <location>
        <begin position="181"/>
        <end position="255"/>
    </location>
</feature>
<keyword evidence="3" id="KW-0804">Transcription</keyword>
<dbReference type="InterPro" id="IPR012318">
    <property type="entry name" value="HTH_CRP"/>
</dbReference>
<sequence length="262" mass="29050">MTEDTSNVLGEMKERSFMDPLQHAAPYHRACPRAGVSPDCEACAVRSLSVCAALAPDELSELGRLAQPRCFRPRQTIAIEGEASTAVHNITGGVVRLYRMLDDGRRQVVGFLFPGDVLGIEMTPQVQLSAEAIGAATACRFDAAGFARLTTRKPRLLAKLHERARHELMVAHDHVVALGRRTAEERIGWFLARLRGRCMTENGHPSVVIELPMPRQDIADYVGLTIETVSRTFTRLARERVIAIEPHAIRILDAHRMEQLAT</sequence>
<evidence type="ECO:0000259" key="5">
    <source>
        <dbReference type="PROSITE" id="PS50042"/>
    </source>
</evidence>
<dbReference type="SMART" id="SM00419">
    <property type="entry name" value="HTH_CRP"/>
    <property type="match status" value="1"/>
</dbReference>
<dbReference type="EMBL" id="CP021112">
    <property type="protein sequence ID" value="ARP99580.1"/>
    <property type="molecule type" value="Genomic_DNA"/>
</dbReference>
<evidence type="ECO:0000313" key="7">
    <source>
        <dbReference type="EMBL" id="ARP99580.1"/>
    </source>
</evidence>
<reference evidence="7 8" key="1">
    <citation type="submission" date="2017-05" db="EMBL/GenBank/DDBJ databases">
        <title>Full genome sequence of Pseudorhodoplanes sinuspersici.</title>
        <authorList>
            <person name="Dastgheib S.M.M."/>
            <person name="Shavandi M."/>
            <person name="Tirandaz H."/>
        </authorList>
    </citation>
    <scope>NUCLEOTIDE SEQUENCE [LARGE SCALE GENOMIC DNA]</scope>
    <source>
        <strain evidence="7 8">RIPI110</strain>
    </source>
</reference>
<dbReference type="PROSITE" id="PS50042">
    <property type="entry name" value="CNMP_BINDING_3"/>
    <property type="match status" value="1"/>
</dbReference>
<dbReference type="PANTHER" id="PTHR24567">
    <property type="entry name" value="CRP FAMILY TRANSCRIPTIONAL REGULATORY PROTEIN"/>
    <property type="match status" value="1"/>
</dbReference>
<evidence type="ECO:0000256" key="2">
    <source>
        <dbReference type="ARBA" id="ARBA00023125"/>
    </source>
</evidence>
<dbReference type="FunFam" id="1.10.10.10:FF:000028">
    <property type="entry name" value="Fumarate/nitrate reduction transcriptional regulator Fnr"/>
    <property type="match status" value="1"/>
</dbReference>
<dbReference type="Pfam" id="PF13545">
    <property type="entry name" value="HTH_Crp_2"/>
    <property type="match status" value="1"/>
</dbReference>
<keyword evidence="2" id="KW-0238">DNA-binding</keyword>
<dbReference type="InterPro" id="IPR000595">
    <property type="entry name" value="cNMP-bd_dom"/>
</dbReference>
<dbReference type="GO" id="GO:0005829">
    <property type="term" value="C:cytosol"/>
    <property type="evidence" value="ECO:0007669"/>
    <property type="project" value="TreeGrafter"/>
</dbReference>
<evidence type="ECO:0000313" key="8">
    <source>
        <dbReference type="Proteomes" id="UP000194137"/>
    </source>
</evidence>
<feature type="domain" description="Cyclic nucleotide-binding" evidence="5">
    <location>
        <begin position="50"/>
        <end position="119"/>
    </location>
</feature>
<dbReference type="CDD" id="cd00092">
    <property type="entry name" value="HTH_CRP"/>
    <property type="match status" value="1"/>
</dbReference>
<dbReference type="Pfam" id="PF00027">
    <property type="entry name" value="cNMP_binding"/>
    <property type="match status" value="1"/>
</dbReference>
<keyword evidence="8" id="KW-1185">Reference proteome</keyword>
<dbReference type="GO" id="GO:0003677">
    <property type="term" value="F:DNA binding"/>
    <property type="evidence" value="ECO:0007669"/>
    <property type="project" value="UniProtKB-KW"/>
</dbReference>
<organism evidence="7 8">
    <name type="scientific">Pseudorhodoplanes sinuspersici</name>
    <dbReference type="NCBI Taxonomy" id="1235591"/>
    <lineage>
        <taxon>Bacteria</taxon>
        <taxon>Pseudomonadati</taxon>
        <taxon>Pseudomonadota</taxon>
        <taxon>Alphaproteobacteria</taxon>
        <taxon>Hyphomicrobiales</taxon>
        <taxon>Pseudorhodoplanes</taxon>
    </lineage>
</organism>
<dbReference type="KEGG" id="psin:CAK95_11155"/>
<dbReference type="AlphaFoldDB" id="A0A1W6ZR33"/>
<gene>
    <name evidence="7" type="ORF">CAK95_11155</name>
</gene>
<evidence type="ECO:0000256" key="1">
    <source>
        <dbReference type="ARBA" id="ARBA00023015"/>
    </source>
</evidence>
<proteinExistence type="predicted"/>
<dbReference type="PRINTS" id="PR00034">
    <property type="entry name" value="HTHCRP"/>
</dbReference>
<evidence type="ECO:0000259" key="6">
    <source>
        <dbReference type="PROSITE" id="PS51063"/>
    </source>
</evidence>
<evidence type="ECO:0008006" key="9">
    <source>
        <dbReference type="Google" id="ProtNLM"/>
    </source>
</evidence>
<evidence type="ECO:0000256" key="3">
    <source>
        <dbReference type="ARBA" id="ARBA00023163"/>
    </source>
</evidence>
<dbReference type="SMART" id="SM00100">
    <property type="entry name" value="cNMP"/>
    <property type="match status" value="1"/>
</dbReference>
<dbReference type="InterPro" id="IPR036388">
    <property type="entry name" value="WH-like_DNA-bd_sf"/>
</dbReference>
<evidence type="ECO:0000256" key="4">
    <source>
        <dbReference type="ARBA" id="ARBA00023231"/>
    </source>
</evidence>
<name>A0A1W6ZR33_9HYPH</name>
<dbReference type="InterPro" id="IPR014710">
    <property type="entry name" value="RmlC-like_jellyroll"/>
</dbReference>
<dbReference type="InterPro" id="IPR036390">
    <property type="entry name" value="WH_DNA-bd_sf"/>
</dbReference>
<protein>
    <recommendedName>
        <fullName evidence="9">Nitrogen fixation protein FixK</fullName>
    </recommendedName>
</protein>
<dbReference type="PROSITE" id="PS51063">
    <property type="entry name" value="HTH_CRP_2"/>
    <property type="match status" value="1"/>
</dbReference>
<dbReference type="GO" id="GO:0003700">
    <property type="term" value="F:DNA-binding transcription factor activity"/>
    <property type="evidence" value="ECO:0007669"/>
    <property type="project" value="TreeGrafter"/>
</dbReference>
<keyword evidence="4" id="KW-0535">Nitrogen fixation</keyword>
<dbReference type="OrthoDB" id="667966at2"/>
<dbReference type="InterPro" id="IPR018490">
    <property type="entry name" value="cNMP-bd_dom_sf"/>
</dbReference>
<dbReference type="SUPFAM" id="SSF46785">
    <property type="entry name" value="Winged helix' DNA-binding domain"/>
    <property type="match status" value="1"/>
</dbReference>
<keyword evidence="1" id="KW-0805">Transcription regulation</keyword>
<accession>A0A1W6ZR33</accession>
<dbReference type="STRING" id="1235591.CAK95_11155"/>
<dbReference type="PANTHER" id="PTHR24567:SF75">
    <property type="entry name" value="FUMARATE AND NITRATE REDUCTION REGULATORY PROTEIN"/>
    <property type="match status" value="1"/>
</dbReference>
<dbReference type="SUPFAM" id="SSF51206">
    <property type="entry name" value="cAMP-binding domain-like"/>
    <property type="match status" value="1"/>
</dbReference>
<dbReference type="CDD" id="cd00038">
    <property type="entry name" value="CAP_ED"/>
    <property type="match status" value="1"/>
</dbReference>
<dbReference type="Gene3D" id="2.60.120.10">
    <property type="entry name" value="Jelly Rolls"/>
    <property type="match status" value="1"/>
</dbReference>
<dbReference type="Gene3D" id="1.10.10.10">
    <property type="entry name" value="Winged helix-like DNA-binding domain superfamily/Winged helix DNA-binding domain"/>
    <property type="match status" value="1"/>
</dbReference>